<protein>
    <recommendedName>
        <fullName evidence="4">Esterase</fullName>
    </recommendedName>
</protein>
<evidence type="ECO:0008006" key="4">
    <source>
        <dbReference type="Google" id="ProtNLM"/>
    </source>
</evidence>
<evidence type="ECO:0000256" key="1">
    <source>
        <dbReference type="SAM" id="SignalP"/>
    </source>
</evidence>
<proteinExistence type="predicted"/>
<dbReference type="SUPFAM" id="SSF53474">
    <property type="entry name" value="alpha/beta-Hydrolases"/>
    <property type="match status" value="1"/>
</dbReference>
<feature type="chain" id="PRO_5046514974" description="Esterase" evidence="1">
    <location>
        <begin position="29"/>
        <end position="467"/>
    </location>
</feature>
<feature type="signal peptide" evidence="1">
    <location>
        <begin position="1"/>
        <end position="28"/>
    </location>
</feature>
<dbReference type="Proteomes" id="UP001558481">
    <property type="component" value="Unassembled WGS sequence"/>
</dbReference>
<dbReference type="Pfam" id="PF08310">
    <property type="entry name" value="LGFP"/>
    <property type="match status" value="2"/>
</dbReference>
<name>A0ABV3V4B2_9MICC</name>
<dbReference type="EMBL" id="JAYWLU010000014">
    <property type="protein sequence ID" value="MEX3595551.1"/>
    <property type="molecule type" value="Genomic_DNA"/>
</dbReference>
<organism evidence="2 3">
    <name type="scientific">Kocuria carniphila</name>
    <dbReference type="NCBI Taxonomy" id="262208"/>
    <lineage>
        <taxon>Bacteria</taxon>
        <taxon>Bacillati</taxon>
        <taxon>Actinomycetota</taxon>
        <taxon>Actinomycetes</taxon>
        <taxon>Micrococcales</taxon>
        <taxon>Micrococcaceae</taxon>
        <taxon>Kocuria</taxon>
    </lineage>
</organism>
<reference evidence="2 3" key="1">
    <citation type="journal article" date="2024" name="Fungal Genet. Biol.">
        <title>The porcine skin microbiome exhibits broad fungal antagonism.</title>
        <authorList>
            <person name="De La Cruz K.F."/>
            <person name="Townsend E.C."/>
            <person name="Alex Cheong J.Z."/>
            <person name="Salamzade R."/>
            <person name="Liu A."/>
            <person name="Sandstrom S."/>
            <person name="Davila E."/>
            <person name="Huang L."/>
            <person name="Xu K.H."/>
            <person name="Wu S.Y."/>
            <person name="Meudt J.J."/>
            <person name="Shanmuganayagam D."/>
            <person name="Gibson A.L.F."/>
            <person name="Kalan L.R."/>
        </authorList>
    </citation>
    <scope>NUCLEOTIDE SEQUENCE [LARGE SCALE GENOMIC DNA]</scope>
    <source>
        <strain evidence="2 3">LK2625</strain>
    </source>
</reference>
<sequence length="467" mass="50039">MRFLRSFVLPSAALSLGLVVSLAPAATAAPASPHIAEAPVVQVATANPPATTYFKPFSAHGMKSSYHIYTDGIDRSKPVGVMFYFGGDYWKTSETWVHNPGGSQLKAMASEARKKNMILVVPISPDKKTTGDGITWWEDIDKNGQYFRSLKDSLVNSYGLDTTRVWLAGYSGGAEFITYEVLADQQNWIRGGGATIIGGGGANGMQTAPNAAVRGLSMTWHAGSKDVVGNTNPPEWSAKSAAAQGQKVYKNAGFGRATLRTLQGVDHYGYNHPALIGHDLKPVPNVGGTTAVAQTSSLVKGAIRTSYLNTGGAAKYGQPTSAERRTGFLGGVYQGFTRGYTYYWSPQTAAAPVKWSGAIGASFKNAGYERAWGYPAHAERSASGGAYQDYRRGGVVNRAMWSPKTGVRIVKMTGGIGAVWRAAGYERNWGYPVTNEYTVARGVQQKFSNGRVATWDRSTGRVTVTRG</sequence>
<dbReference type="InterPro" id="IPR013207">
    <property type="entry name" value="LGFP"/>
</dbReference>
<gene>
    <name evidence="2" type="ORF">VVR66_12590</name>
</gene>
<comment type="caution">
    <text evidence="2">The sequence shown here is derived from an EMBL/GenBank/DDBJ whole genome shotgun (WGS) entry which is preliminary data.</text>
</comment>
<dbReference type="RefSeq" id="WP_368629789.1">
    <property type="nucleotide sequence ID" value="NZ_JAYWLU010000014.1"/>
</dbReference>
<accession>A0ABV3V4B2</accession>
<keyword evidence="1" id="KW-0732">Signal</keyword>
<evidence type="ECO:0000313" key="3">
    <source>
        <dbReference type="Proteomes" id="UP001558481"/>
    </source>
</evidence>
<evidence type="ECO:0000313" key="2">
    <source>
        <dbReference type="EMBL" id="MEX3595551.1"/>
    </source>
</evidence>
<dbReference type="Gene3D" id="3.40.50.1820">
    <property type="entry name" value="alpha/beta hydrolase"/>
    <property type="match status" value="1"/>
</dbReference>
<keyword evidence="3" id="KW-1185">Reference proteome</keyword>
<dbReference type="InterPro" id="IPR029058">
    <property type="entry name" value="AB_hydrolase_fold"/>
</dbReference>